<dbReference type="Proteomes" id="UP000294547">
    <property type="component" value="Unassembled WGS sequence"/>
</dbReference>
<keyword evidence="2" id="KW-0169">Cobalamin biosynthesis</keyword>
<name>A0A4R6RGJ1_9HYPH</name>
<gene>
    <name evidence="4" type="ORF">EDD54_2352</name>
</gene>
<sequence>MLLLGGTAEAGRIAAALAAAGIPAVYSYAGRTAAPKPQPLPTRVGGFGGADGLADFLAAGGFSHLVDATHPFAAEISRNAVAAAGRAGVDLLAYERPAWTAGPGDDWTAVPNLAAAAAVLATGGTVFLAIGRQGLDAFAGLAGRRWLLRLVDPVERPPLENAAVVVDRGPFTVEGDRALMRAHGVTLVVAKNAGGAAAEAKLVAARDLGIPVVMVERPVLPARTVVATVGDLMARLGHPRAPGDAERGV</sequence>
<dbReference type="GO" id="GO:0016994">
    <property type="term" value="F:precorrin-6A reductase activity"/>
    <property type="evidence" value="ECO:0007669"/>
    <property type="project" value="InterPro"/>
</dbReference>
<proteinExistence type="predicted"/>
<keyword evidence="5" id="KW-1185">Reference proteome</keyword>
<comment type="pathway">
    <text evidence="1">Cofactor biosynthesis; adenosylcobalamin biosynthesis.</text>
</comment>
<protein>
    <submittedName>
        <fullName evidence="4">Precorrin-6A reductase</fullName>
    </submittedName>
</protein>
<dbReference type="UniPathway" id="UPA00148"/>
<evidence type="ECO:0000313" key="5">
    <source>
        <dbReference type="Proteomes" id="UP000294547"/>
    </source>
</evidence>
<evidence type="ECO:0000256" key="3">
    <source>
        <dbReference type="ARBA" id="ARBA00023002"/>
    </source>
</evidence>
<dbReference type="GO" id="GO:0009236">
    <property type="term" value="P:cobalamin biosynthetic process"/>
    <property type="evidence" value="ECO:0007669"/>
    <property type="project" value="UniProtKB-UniPathway"/>
</dbReference>
<organism evidence="4 5">
    <name type="scientific">Oharaeibacter diazotrophicus</name>
    <dbReference type="NCBI Taxonomy" id="1920512"/>
    <lineage>
        <taxon>Bacteria</taxon>
        <taxon>Pseudomonadati</taxon>
        <taxon>Pseudomonadota</taxon>
        <taxon>Alphaproteobacteria</taxon>
        <taxon>Hyphomicrobiales</taxon>
        <taxon>Pleomorphomonadaceae</taxon>
        <taxon>Oharaeibacter</taxon>
    </lineage>
</organism>
<keyword evidence="3" id="KW-0560">Oxidoreductase</keyword>
<dbReference type="NCBIfam" id="TIGR00715">
    <property type="entry name" value="precor6x_red"/>
    <property type="match status" value="1"/>
</dbReference>
<dbReference type="Pfam" id="PF02571">
    <property type="entry name" value="CbiJ"/>
    <property type="match status" value="1"/>
</dbReference>
<dbReference type="PROSITE" id="PS51014">
    <property type="entry name" value="COBK_CBIJ"/>
    <property type="match status" value="1"/>
</dbReference>
<dbReference type="NCBIfam" id="NF005968">
    <property type="entry name" value="PRK08057.1-2"/>
    <property type="match status" value="1"/>
</dbReference>
<evidence type="ECO:0000313" key="4">
    <source>
        <dbReference type="EMBL" id="TDP85499.1"/>
    </source>
</evidence>
<evidence type="ECO:0000256" key="1">
    <source>
        <dbReference type="ARBA" id="ARBA00004953"/>
    </source>
</evidence>
<comment type="caution">
    <text evidence="4">The sequence shown here is derived from an EMBL/GenBank/DDBJ whole genome shotgun (WGS) entry which is preliminary data.</text>
</comment>
<dbReference type="PANTHER" id="PTHR36925">
    <property type="entry name" value="COBALT-PRECORRIN-6A REDUCTASE"/>
    <property type="match status" value="1"/>
</dbReference>
<dbReference type="EMBL" id="SNXY01000007">
    <property type="protein sequence ID" value="TDP85499.1"/>
    <property type="molecule type" value="Genomic_DNA"/>
</dbReference>
<dbReference type="PANTHER" id="PTHR36925:SF1">
    <property type="entry name" value="COBALT-PRECORRIN-6A REDUCTASE"/>
    <property type="match status" value="1"/>
</dbReference>
<dbReference type="AlphaFoldDB" id="A0A4R6RGJ1"/>
<reference evidence="4 5" key="1">
    <citation type="submission" date="2019-03" db="EMBL/GenBank/DDBJ databases">
        <title>Genomic Encyclopedia of Type Strains, Phase IV (KMG-IV): sequencing the most valuable type-strain genomes for metagenomic binning, comparative biology and taxonomic classification.</title>
        <authorList>
            <person name="Goeker M."/>
        </authorList>
    </citation>
    <scope>NUCLEOTIDE SEQUENCE [LARGE SCALE GENOMIC DNA]</scope>
    <source>
        <strain evidence="4 5">DSM 102969</strain>
    </source>
</reference>
<dbReference type="InterPro" id="IPR003723">
    <property type="entry name" value="Precorrin-6x_reduct"/>
</dbReference>
<evidence type="ECO:0000256" key="2">
    <source>
        <dbReference type="ARBA" id="ARBA00022573"/>
    </source>
</evidence>
<accession>A0A4R6RGJ1</accession>